<evidence type="ECO:0000313" key="2">
    <source>
        <dbReference type="EMBL" id="NEX21109.1"/>
    </source>
</evidence>
<organism evidence="2 3">
    <name type="scientific">Thiorhodococcus mannitoliphagus</name>
    <dbReference type="NCBI Taxonomy" id="329406"/>
    <lineage>
        <taxon>Bacteria</taxon>
        <taxon>Pseudomonadati</taxon>
        <taxon>Pseudomonadota</taxon>
        <taxon>Gammaproteobacteria</taxon>
        <taxon>Chromatiales</taxon>
        <taxon>Chromatiaceae</taxon>
        <taxon>Thiorhodococcus</taxon>
    </lineage>
</organism>
<proteinExistence type="predicted"/>
<evidence type="ECO:0000313" key="3">
    <source>
        <dbReference type="Proteomes" id="UP000471640"/>
    </source>
</evidence>
<gene>
    <name evidence="2" type="ORF">G3480_12435</name>
</gene>
<feature type="transmembrane region" description="Helical" evidence="1">
    <location>
        <begin position="62"/>
        <end position="82"/>
    </location>
</feature>
<keyword evidence="1" id="KW-0472">Membrane</keyword>
<accession>A0A6P1DTH7</accession>
<dbReference type="Proteomes" id="UP000471640">
    <property type="component" value="Unassembled WGS sequence"/>
</dbReference>
<feature type="transmembrane region" description="Helical" evidence="1">
    <location>
        <begin position="88"/>
        <end position="107"/>
    </location>
</feature>
<comment type="caution">
    <text evidence="2">The sequence shown here is derived from an EMBL/GenBank/DDBJ whole genome shotgun (WGS) entry which is preliminary data.</text>
</comment>
<sequence length="140" mass="16261">MLMIDYKEASWWYWLVTVCLLTLGLVGYPQGFLLAIGLTVVQLVHFGMRERSLTAFPIQVRFWYLLLLLLSLPAPMQFLYWLPTIGTWAQVIFGYCAMARFVSLLPWNRREPWTLPLVWRTFLSRPVRGNILQGLPPTGA</sequence>
<keyword evidence="1" id="KW-1133">Transmembrane helix</keyword>
<name>A0A6P1DTH7_9GAMM</name>
<feature type="transmembrane region" description="Helical" evidence="1">
    <location>
        <begin position="12"/>
        <end position="41"/>
    </location>
</feature>
<keyword evidence="3" id="KW-1185">Reference proteome</keyword>
<reference evidence="2 3" key="2">
    <citation type="submission" date="2020-02" db="EMBL/GenBank/DDBJ databases">
        <title>Genome sequences of Thiorhodococcus mannitoliphagus and Thiorhodococcus minor, purple sulfur photosynthetic bacteria in the gammaproteobacterial family, Chromatiaceae.</title>
        <authorList>
            <person name="Aviles F.A."/>
            <person name="Meyer T.E."/>
            <person name="Kyndt J.A."/>
        </authorList>
    </citation>
    <scope>NUCLEOTIDE SEQUENCE [LARGE SCALE GENOMIC DNA]</scope>
    <source>
        <strain evidence="2 3">DSM 18266</strain>
    </source>
</reference>
<dbReference type="AlphaFoldDB" id="A0A6P1DTH7"/>
<reference evidence="3" key="1">
    <citation type="journal article" date="2020" name="Microbiol. Resour. Announc.">
        <title>Draft Genome Sequences of Thiorhodococcus mannitoliphagus and Thiorhodococcus minor, Purple Sulfur Photosynthetic Bacteria in the Gammaproteobacterial Family Chromatiaceae.</title>
        <authorList>
            <person name="Aviles F.A."/>
            <person name="Meyer T.E."/>
            <person name="Kyndt J.A."/>
        </authorList>
    </citation>
    <scope>NUCLEOTIDE SEQUENCE [LARGE SCALE GENOMIC DNA]</scope>
    <source>
        <strain evidence="3">DSM 18266</strain>
    </source>
</reference>
<keyword evidence="1" id="KW-0812">Transmembrane</keyword>
<evidence type="ECO:0000256" key="1">
    <source>
        <dbReference type="SAM" id="Phobius"/>
    </source>
</evidence>
<protein>
    <submittedName>
        <fullName evidence="2">Uncharacterized protein</fullName>
    </submittedName>
</protein>
<dbReference type="EMBL" id="JAAIJR010000045">
    <property type="protein sequence ID" value="NEX21109.1"/>
    <property type="molecule type" value="Genomic_DNA"/>
</dbReference>